<dbReference type="EMBL" id="JADNRY010000235">
    <property type="protein sequence ID" value="KAF9060597.1"/>
    <property type="molecule type" value="Genomic_DNA"/>
</dbReference>
<gene>
    <name evidence="1" type="ORF">BDP27DRAFT_1429864</name>
</gene>
<dbReference type="AlphaFoldDB" id="A0A9P5PD84"/>
<dbReference type="Proteomes" id="UP000772434">
    <property type="component" value="Unassembled WGS sequence"/>
</dbReference>
<name>A0A9P5PD84_9AGAR</name>
<evidence type="ECO:0000313" key="2">
    <source>
        <dbReference type="Proteomes" id="UP000772434"/>
    </source>
</evidence>
<comment type="caution">
    <text evidence="1">The sequence shown here is derived from an EMBL/GenBank/DDBJ whole genome shotgun (WGS) entry which is preliminary data.</text>
</comment>
<organism evidence="1 2">
    <name type="scientific">Rhodocollybia butyracea</name>
    <dbReference type="NCBI Taxonomy" id="206335"/>
    <lineage>
        <taxon>Eukaryota</taxon>
        <taxon>Fungi</taxon>
        <taxon>Dikarya</taxon>
        <taxon>Basidiomycota</taxon>
        <taxon>Agaricomycotina</taxon>
        <taxon>Agaricomycetes</taxon>
        <taxon>Agaricomycetidae</taxon>
        <taxon>Agaricales</taxon>
        <taxon>Marasmiineae</taxon>
        <taxon>Omphalotaceae</taxon>
        <taxon>Rhodocollybia</taxon>
    </lineage>
</organism>
<accession>A0A9P5PD84</accession>
<keyword evidence="2" id="KW-1185">Reference proteome</keyword>
<sequence>MFTQLYLHPAASCLFAQFSTPEAATDLNGLLGWIRDELMKRDRTITELMQNGREHHDSARAWQLYSQSLEQNNKKLVTEVSDLQNDGYVMAC</sequence>
<proteinExistence type="predicted"/>
<evidence type="ECO:0000313" key="1">
    <source>
        <dbReference type="EMBL" id="KAF9060597.1"/>
    </source>
</evidence>
<protein>
    <submittedName>
        <fullName evidence="1">Uncharacterized protein</fullName>
    </submittedName>
</protein>
<reference evidence="1" key="1">
    <citation type="submission" date="2020-11" db="EMBL/GenBank/DDBJ databases">
        <authorList>
            <consortium name="DOE Joint Genome Institute"/>
            <person name="Ahrendt S."/>
            <person name="Riley R."/>
            <person name="Andreopoulos W."/>
            <person name="Labutti K."/>
            <person name="Pangilinan J."/>
            <person name="Ruiz-Duenas F.J."/>
            <person name="Barrasa J.M."/>
            <person name="Sanchez-Garcia M."/>
            <person name="Camarero S."/>
            <person name="Miyauchi S."/>
            <person name="Serrano A."/>
            <person name="Linde D."/>
            <person name="Babiker R."/>
            <person name="Drula E."/>
            <person name="Ayuso-Fernandez I."/>
            <person name="Pacheco R."/>
            <person name="Padilla G."/>
            <person name="Ferreira P."/>
            <person name="Barriuso J."/>
            <person name="Kellner H."/>
            <person name="Castanera R."/>
            <person name="Alfaro M."/>
            <person name="Ramirez L."/>
            <person name="Pisabarro A.G."/>
            <person name="Kuo A."/>
            <person name="Tritt A."/>
            <person name="Lipzen A."/>
            <person name="He G."/>
            <person name="Yan M."/>
            <person name="Ng V."/>
            <person name="Cullen D."/>
            <person name="Martin F."/>
            <person name="Rosso M.-N."/>
            <person name="Henrissat B."/>
            <person name="Hibbett D."/>
            <person name="Martinez A.T."/>
            <person name="Grigoriev I.V."/>
        </authorList>
    </citation>
    <scope>NUCLEOTIDE SEQUENCE</scope>
    <source>
        <strain evidence="1">AH 40177</strain>
    </source>
</reference>